<gene>
    <name evidence="2" type="ORF">Solivirus2_41</name>
</gene>
<keyword evidence="1" id="KW-0175">Coiled coil</keyword>
<organism evidence="2">
    <name type="scientific">Solivirus sp</name>
    <dbReference type="NCBI Taxonomy" id="2487772"/>
    <lineage>
        <taxon>Viruses</taxon>
        <taxon>Pithoviruses</taxon>
    </lineage>
</organism>
<dbReference type="EMBL" id="MK072490">
    <property type="protein sequence ID" value="AYV85970.1"/>
    <property type="molecule type" value="Genomic_DNA"/>
</dbReference>
<sequence>MEFLELLIKLGVLNFNPPKKIRDSKIQLVQLPIEEFKMEFVKLLLKYEEKISITWTSCSYDEWNNRYRYVSGGKICNSSTNSEKKYSLPVALKLKITTIDQEIFKELRKCFDSGVSKEYSQVQISELSITERRSIKYKYREKEDELKQEKNKREIKRKELFAELKKINIHIDSWHLIEELKLDDDHYDIEKVVWKPGELHVPCNNKADLYKELEKAGLLDKYCSDAYKKGIL</sequence>
<reference evidence="2" key="1">
    <citation type="submission" date="2018-10" db="EMBL/GenBank/DDBJ databases">
        <title>Hidden diversity of soil giant viruses.</title>
        <authorList>
            <person name="Schulz F."/>
            <person name="Alteio L."/>
            <person name="Goudeau D."/>
            <person name="Ryan E.M."/>
            <person name="Malmstrom R.R."/>
            <person name="Blanchard J."/>
            <person name="Woyke T."/>
        </authorList>
    </citation>
    <scope>NUCLEOTIDE SEQUENCE</scope>
    <source>
        <strain evidence="2">SOV1</strain>
    </source>
</reference>
<evidence type="ECO:0000256" key="1">
    <source>
        <dbReference type="SAM" id="Coils"/>
    </source>
</evidence>
<name>A0A3G5AFK5_9VIRU</name>
<accession>A0A3G5AFK5</accession>
<feature type="coiled-coil region" evidence="1">
    <location>
        <begin position="132"/>
        <end position="163"/>
    </location>
</feature>
<evidence type="ECO:0000313" key="2">
    <source>
        <dbReference type="EMBL" id="AYV85970.1"/>
    </source>
</evidence>
<proteinExistence type="predicted"/>
<protein>
    <submittedName>
        <fullName evidence="2">Uncharacterized protein</fullName>
    </submittedName>
</protein>